<dbReference type="Gene3D" id="1.20.5.1230">
    <property type="entry name" value="Apolipoprotein A-I"/>
    <property type="match status" value="1"/>
</dbReference>
<dbReference type="EMBL" id="CAJNOL010001323">
    <property type="protein sequence ID" value="CAF1336661.1"/>
    <property type="molecule type" value="Genomic_DNA"/>
</dbReference>
<dbReference type="AlphaFoldDB" id="A0A815GC39"/>
<evidence type="ECO:0000256" key="2">
    <source>
        <dbReference type="SAM" id="Phobius"/>
    </source>
</evidence>
<comment type="caution">
    <text evidence="4">The sequence shown here is derived from an EMBL/GenBank/DDBJ whole genome shotgun (WGS) entry which is preliminary data.</text>
</comment>
<evidence type="ECO:0008006" key="6">
    <source>
        <dbReference type="Google" id="ProtNLM"/>
    </source>
</evidence>
<accession>A0A815GC39</accession>
<feature type="signal peptide" evidence="3">
    <location>
        <begin position="1"/>
        <end position="20"/>
    </location>
</feature>
<feature type="region of interest" description="Disordered" evidence="1">
    <location>
        <begin position="328"/>
        <end position="792"/>
    </location>
</feature>
<feature type="transmembrane region" description="Helical" evidence="2">
    <location>
        <begin position="797"/>
        <end position="819"/>
    </location>
</feature>
<keyword evidence="2" id="KW-0812">Transmembrane</keyword>
<feature type="compositionally biased region" description="Polar residues" evidence="1">
    <location>
        <begin position="530"/>
        <end position="548"/>
    </location>
</feature>
<evidence type="ECO:0000313" key="5">
    <source>
        <dbReference type="Proteomes" id="UP000663870"/>
    </source>
</evidence>
<organism evidence="4 5">
    <name type="scientific">Rotaria sordida</name>
    <dbReference type="NCBI Taxonomy" id="392033"/>
    <lineage>
        <taxon>Eukaryota</taxon>
        <taxon>Metazoa</taxon>
        <taxon>Spiralia</taxon>
        <taxon>Gnathifera</taxon>
        <taxon>Rotifera</taxon>
        <taxon>Eurotatoria</taxon>
        <taxon>Bdelloidea</taxon>
        <taxon>Philodinida</taxon>
        <taxon>Philodinidae</taxon>
        <taxon>Rotaria</taxon>
    </lineage>
</organism>
<evidence type="ECO:0000256" key="3">
    <source>
        <dbReference type="SAM" id="SignalP"/>
    </source>
</evidence>
<keyword evidence="2" id="KW-0472">Membrane</keyword>
<feature type="compositionally biased region" description="Basic and acidic residues" evidence="1">
    <location>
        <begin position="754"/>
        <end position="772"/>
    </location>
</feature>
<feature type="compositionally biased region" description="Basic and acidic residues" evidence="1">
    <location>
        <begin position="639"/>
        <end position="694"/>
    </location>
</feature>
<feature type="compositionally biased region" description="Basic and acidic residues" evidence="1">
    <location>
        <begin position="551"/>
        <end position="608"/>
    </location>
</feature>
<feature type="compositionally biased region" description="Polar residues" evidence="1">
    <location>
        <begin position="183"/>
        <end position="193"/>
    </location>
</feature>
<feature type="compositionally biased region" description="Polar residues" evidence="1">
    <location>
        <begin position="773"/>
        <end position="782"/>
    </location>
</feature>
<evidence type="ECO:0000313" key="4">
    <source>
        <dbReference type="EMBL" id="CAF1336661.1"/>
    </source>
</evidence>
<feature type="region of interest" description="Disordered" evidence="1">
    <location>
        <begin position="170"/>
        <end position="228"/>
    </location>
</feature>
<dbReference type="Proteomes" id="UP000663870">
    <property type="component" value="Unassembled WGS sequence"/>
</dbReference>
<proteinExistence type="predicted"/>
<feature type="chain" id="PRO_5032656113" description="Trans-Golgi network integral membrane protein 2" evidence="3">
    <location>
        <begin position="21"/>
        <end position="877"/>
    </location>
</feature>
<name>A0A815GC39_9BILA</name>
<dbReference type="SUPFAM" id="SSF58113">
    <property type="entry name" value="Apolipoprotein A-I"/>
    <property type="match status" value="1"/>
</dbReference>
<feature type="compositionally biased region" description="Basic and acidic residues" evidence="1">
    <location>
        <begin position="701"/>
        <end position="714"/>
    </location>
</feature>
<evidence type="ECO:0000256" key="1">
    <source>
        <dbReference type="SAM" id="MobiDB-lite"/>
    </source>
</evidence>
<feature type="compositionally biased region" description="Basic and acidic residues" evidence="1">
    <location>
        <begin position="352"/>
        <end position="527"/>
    </location>
</feature>
<feature type="compositionally biased region" description="Basic and acidic residues" evidence="1">
    <location>
        <begin position="170"/>
        <end position="180"/>
    </location>
</feature>
<feature type="compositionally biased region" description="Acidic residues" evidence="1">
    <location>
        <begin position="609"/>
        <end position="619"/>
    </location>
</feature>
<reference evidence="4" key="1">
    <citation type="submission" date="2021-02" db="EMBL/GenBank/DDBJ databases">
        <authorList>
            <person name="Nowell W R."/>
        </authorList>
    </citation>
    <scope>NUCLEOTIDE SEQUENCE</scope>
</reference>
<keyword evidence="5" id="KW-1185">Reference proteome</keyword>
<protein>
    <recommendedName>
        <fullName evidence="6">Trans-Golgi network integral membrane protein 2</fullName>
    </recommendedName>
</protein>
<keyword evidence="3" id="KW-0732">Signal</keyword>
<feature type="compositionally biased region" description="Basic and acidic residues" evidence="1">
    <location>
        <begin position="198"/>
        <end position="215"/>
    </location>
</feature>
<gene>
    <name evidence="4" type="ORF">JXQ802_LOCUS31354</name>
</gene>
<keyword evidence="2" id="KW-1133">Transmembrane helix</keyword>
<sequence length="877" mass="95948">MNLLIIILSLILFYGNYIYGLETEELDGIDVLTKLKNIQPDCDLHDFLRVDDEYKTLTDDLRKHCSSSNSVKQHRILCHMLSYELEKACRLTPNLRPSKVIYATSRTPSQICNLNNILLTDEWIWHKITDGGQKKIGVNAKKLCTKVTSDTDTLRLARFFYKTAPRVRQVDSSKQSKDKLQSNANNKVLTEPSSGAVKNDKDVPVDTAQTEKEKAQQSSDINTKKTDETVDGLKEKAVQTVEGIKEKAAKVGEGIKEKVGQVGEGIKEKVGQVGEGLKEKVGKVGEGLKEKVGQVGEDLKENVGKVGEGLKENVGKVGEGIKEKTAQTAEELKDKVGQSVETIKVKTGQATEETKDKAGERTKEKTTETGDDTKDKAAEGTKEKTGETGDGTNDKTGEGTNDKTGEGTKDKAGEGTKDKASEGTKEKTGQTGEGAKDKANEGTKEKTAETGEGTKDKTGEGAKEKTSEGTKDKADEGTKEKTDEGTKDKASEGTKDKANEGTKEKTAQNGEGTKDKADQTVEGEKAKVNTGPNALSDTTNKTGDQTQGGLEKPKQSGEESLVRKTTEGTKLLKDATNELSPKTDDKSQKILDLNKDKTPESEKKKDQENTDNVDNDDDVNNGKETKTNGQFGQILKPDLSIKTDEEKENKDKNKNDGDEAKPDDRNEGSDEDQVKNEEAEKQLQKQQKESDKNDYQSAVDNKGKAEDNEHKSQDDYGTDNGPDQQIETGDPPNNDEDAEYQGTDVGPNGMILKKPTDEDRNVVEKVPEKDSKIPSSGLSRTGSKIAPSRKYTDDDGWSGSFVTYFLVFTLFVVVGYLVLHNKNKLMAYVVEGRRSGASRTGSRPSHRGYEKLININDIIPIDNTNPLTDKEAIILKT</sequence>